<dbReference type="EMBL" id="CP002207">
    <property type="protein sequence ID" value="ADP34305.1"/>
    <property type="molecule type" value="Genomic_DNA"/>
</dbReference>
<dbReference type="Proteomes" id="UP000006867">
    <property type="component" value="Chromosome"/>
</dbReference>
<sequence>MGAVRNLMPVTLGNLTAGTAMMRLLYHSLNADK</sequence>
<organism evidence="1 2">
    <name type="scientific">Bacillus atrophaeus (strain 1942)</name>
    <dbReference type="NCBI Taxonomy" id="720555"/>
    <lineage>
        <taxon>Bacteria</taxon>
        <taxon>Bacillati</taxon>
        <taxon>Bacillota</taxon>
        <taxon>Bacilli</taxon>
        <taxon>Bacillales</taxon>
        <taxon>Bacillaceae</taxon>
        <taxon>Bacillus</taxon>
    </lineage>
</organism>
<proteinExistence type="predicted"/>
<name>A0ABM5M2A4_BACA1</name>
<evidence type="ECO:0000313" key="2">
    <source>
        <dbReference type="Proteomes" id="UP000006867"/>
    </source>
</evidence>
<gene>
    <name evidence="1" type="ordered locus">BATR1942_16930</name>
</gene>
<accession>A0ABM5M2A4</accession>
<protein>
    <submittedName>
        <fullName evidence="1">Uncharacterized protein</fullName>
    </submittedName>
</protein>
<reference evidence="1 2" key="1">
    <citation type="journal article" date="2011" name="Front. Microbiol.">
        <title>Genomic signatures of strain selection and enhancement in Bacillus atrophaeus var. globigii, a historical biowarfare simulant.</title>
        <authorList>
            <person name="Gibbons H.S."/>
            <person name="Broomall S.M."/>
            <person name="McNew L.A."/>
            <person name="Daligault H."/>
            <person name="Chapman C."/>
            <person name="Bruce D."/>
            <person name="Karavis M."/>
            <person name="Krepps M."/>
            <person name="McGregor P.A."/>
            <person name="Hong C."/>
            <person name="Park K.H."/>
            <person name="Akmal A."/>
            <person name="Feldman A."/>
            <person name="Lin J.S."/>
            <person name="Chang W.E."/>
            <person name="Higgs B.W."/>
            <person name="Demirev P."/>
            <person name="Lindquist J."/>
            <person name="Liem A."/>
            <person name="Fochler E."/>
            <person name="Read T.D."/>
            <person name="Tapia R."/>
            <person name="Johnson S."/>
            <person name="Bishop-Lilly K.A."/>
            <person name="Detter C."/>
            <person name="Han C."/>
            <person name="Sozhamannan S."/>
            <person name="Rosenzweig C.N."/>
            <person name="Skowronski E.W."/>
        </authorList>
    </citation>
    <scope>NUCLEOTIDE SEQUENCE [LARGE SCALE GENOMIC DNA]</scope>
    <source>
        <strain evidence="1 2">1942</strain>
    </source>
</reference>
<evidence type="ECO:0000313" key="1">
    <source>
        <dbReference type="EMBL" id="ADP34305.1"/>
    </source>
</evidence>
<keyword evidence="2" id="KW-1185">Reference proteome</keyword>